<feature type="region of interest" description="Disordered" evidence="3">
    <location>
        <begin position="1298"/>
        <end position="1325"/>
    </location>
</feature>
<keyword evidence="2" id="KW-0819">tRNA processing</keyword>
<organism evidence="7 8">
    <name type="scientific">Sporidiobolus salmonicolor</name>
    <name type="common">Yeast-like fungus</name>
    <name type="synonym">Sporobolomyces salmonicolor</name>
    <dbReference type="NCBI Taxonomy" id="5005"/>
    <lineage>
        <taxon>Eukaryota</taxon>
        <taxon>Fungi</taxon>
        <taxon>Dikarya</taxon>
        <taxon>Basidiomycota</taxon>
        <taxon>Pucciniomycotina</taxon>
        <taxon>Microbotryomycetes</taxon>
        <taxon>Sporidiobolales</taxon>
        <taxon>Sporidiobolaceae</taxon>
        <taxon>Sporobolomyces</taxon>
    </lineage>
</organism>
<reference evidence="8" key="1">
    <citation type="submission" date="2015-02" db="EMBL/GenBank/DDBJ databases">
        <authorList>
            <person name="Gon?alves P."/>
        </authorList>
    </citation>
    <scope>NUCLEOTIDE SEQUENCE [LARGE SCALE GENOMIC DNA]</scope>
</reference>
<feature type="domain" description="tRNA (32-2'-O)-methyltransferase regulator THADA-like C-terminal TPR repeats region" evidence="6">
    <location>
        <begin position="961"/>
        <end position="1020"/>
    </location>
</feature>
<feature type="domain" description="DUF2428" evidence="4">
    <location>
        <begin position="691"/>
        <end position="956"/>
    </location>
</feature>
<dbReference type="SUPFAM" id="SSF48371">
    <property type="entry name" value="ARM repeat"/>
    <property type="match status" value="1"/>
</dbReference>
<feature type="non-terminal residue" evidence="7">
    <location>
        <position position="1"/>
    </location>
</feature>
<evidence type="ECO:0000259" key="4">
    <source>
        <dbReference type="Pfam" id="PF10350"/>
    </source>
</evidence>
<feature type="region of interest" description="Disordered" evidence="3">
    <location>
        <begin position="26"/>
        <end position="48"/>
    </location>
</feature>
<evidence type="ECO:0000313" key="7">
    <source>
        <dbReference type="EMBL" id="CEQ41609.1"/>
    </source>
</evidence>
<name>A0A0D6ENU1_SPOSA</name>
<dbReference type="PANTHER" id="PTHR14387:SF0">
    <property type="entry name" value="DUF2428 DOMAIN-CONTAINING PROTEIN"/>
    <property type="match status" value="1"/>
</dbReference>
<dbReference type="GO" id="GO:0030488">
    <property type="term" value="P:tRNA methylation"/>
    <property type="evidence" value="ECO:0007669"/>
    <property type="project" value="TreeGrafter"/>
</dbReference>
<proteinExistence type="inferred from homology"/>
<dbReference type="Pfam" id="PF25150">
    <property type="entry name" value="TPR_Trm732"/>
    <property type="match status" value="1"/>
</dbReference>
<dbReference type="PANTHER" id="PTHR14387">
    <property type="entry name" value="THADA/DEATH RECEPTOR INTERACTING PROTEIN"/>
    <property type="match status" value="1"/>
</dbReference>
<dbReference type="Pfam" id="PF25151">
    <property type="entry name" value="TPR_Trm732_C"/>
    <property type="match status" value="1"/>
</dbReference>
<evidence type="ECO:0000256" key="1">
    <source>
        <dbReference type="ARBA" id="ARBA00010409"/>
    </source>
</evidence>
<protein>
    <submittedName>
        <fullName evidence="7">SPOSA6832_03343-mRNA-1:cds</fullName>
    </submittedName>
</protein>
<keyword evidence="8" id="KW-1185">Reference proteome</keyword>
<dbReference type="InterPro" id="IPR011989">
    <property type="entry name" value="ARM-like"/>
</dbReference>
<dbReference type="InterPro" id="IPR016024">
    <property type="entry name" value="ARM-type_fold"/>
</dbReference>
<dbReference type="OrthoDB" id="734129at2759"/>
<evidence type="ECO:0000313" key="8">
    <source>
        <dbReference type="Proteomes" id="UP000243876"/>
    </source>
</evidence>
<evidence type="ECO:0000256" key="3">
    <source>
        <dbReference type="SAM" id="MobiDB-lite"/>
    </source>
</evidence>
<dbReference type="GO" id="GO:0005829">
    <property type="term" value="C:cytosol"/>
    <property type="evidence" value="ECO:0007669"/>
    <property type="project" value="TreeGrafter"/>
</dbReference>
<evidence type="ECO:0000259" key="6">
    <source>
        <dbReference type="Pfam" id="PF25151"/>
    </source>
</evidence>
<dbReference type="InterPro" id="IPR056842">
    <property type="entry name" value="THADA-like_TPR_C"/>
</dbReference>
<evidence type="ECO:0000259" key="5">
    <source>
        <dbReference type="Pfam" id="PF25150"/>
    </source>
</evidence>
<dbReference type="InterPro" id="IPR051954">
    <property type="entry name" value="tRNA_methyltransferase_THADA"/>
</dbReference>
<accession>A0A0D6ENU1</accession>
<dbReference type="Proteomes" id="UP000243876">
    <property type="component" value="Unassembled WGS sequence"/>
</dbReference>
<evidence type="ECO:0000256" key="2">
    <source>
        <dbReference type="ARBA" id="ARBA00022694"/>
    </source>
</evidence>
<dbReference type="Gene3D" id="1.25.10.10">
    <property type="entry name" value="Leucine-rich Repeat Variant"/>
    <property type="match status" value="1"/>
</dbReference>
<dbReference type="Pfam" id="PF10350">
    <property type="entry name" value="DUF2428"/>
    <property type="match status" value="1"/>
</dbReference>
<comment type="similarity">
    <text evidence="1">Belongs to the THADA family.</text>
</comment>
<dbReference type="InterPro" id="IPR056843">
    <property type="entry name" value="THADA-like_TPR"/>
</dbReference>
<dbReference type="InterPro" id="IPR019442">
    <property type="entry name" value="THADA/TRM732_DUF2428"/>
</dbReference>
<sequence length="1500" mass="163447">DQGGSQAAQKTEELFALRDRLIRDVKESKQGGKGNVKGGAQAAHGQPHPPLNHGAAFSLVLDIISAPPAVVPSAAKGSGAPTTEVVAFETLDHLLRRAQSIVVAGAFPNELDSLRTQLSLPFLLSLSHALYIAWDIQPPAIQLKLKSILVTLLALASSAALDVPEVSRQLKSKVLADPWNSKRSLNSFDALLPHGQLEDFAAFAAASSMRLVDVPEGVVQKLVDSIVGSDETAPIAAKVAVAWIEKCWARRPPTTTEDQLFWIRPILEACRREGGAKGRHNICTYLVQGILNKRKEAFRELLSTGGYLFEGDDGLNTMGEGDLESALAILRVGNSLNLVDLDATAPSSAPCASEKIALPTTLLRTTLQHSSPSLRAATLSLLVLAPSSATAFPLSSFPLLKTFYAYSLGDEEGEIRMQTVSLTGRLLLRLRDSAWRAQRTINKGKDGIEGAKAYIEAVKEWMEWWLALVGKENLNPARPYRLKMNSLRMLDLAFQARVDAAYRVDFGIATEDGEEVAGAKKGPSATNGYSTYRKTATTQTPMFNAKHRKIQKIADATGAAAPSVDETGWPFAVSLVTPETSQVLLRQLLSTYTAIRSLAISMLERFPAPLPGYDGADGAEKAKQELLVPALRMIRSGREAEASAGAGVVDLARAASTIPMHGTLLALRYLFISIPPSAFDTLSNAEDRRALFHRALAVVKRVWDVTSPVLAAKELFNGEEADTEEARAIRVERNAAATKEATEGGAEDDADLDDAEAAEGIGGPQHKIILNACWRAMKEAGELLETVLRLPSELGTSSFRFVWHYEEVCEIGELFAVWLRRIRHRGAAMALHPCYSRAAGALLTAGKDWPEVGALPEQWLERHLDSIVSSRISFTRRSAGLPYLLVGLLTTILPSSRPTFERAFARLFEIAESTSPDILDESRVHAMNTLRTAFLDAKCAGAVLPYVERAFLLSISLWICRNVATLLFAALITRAFGARRTNLDRDHVSLSKRMTIDDFFGRYPTLKGVLRDELERGWKESLDELPIRDVAGDALTGLISPSQVPSTCEGILLDVVKRLPIITHNELHGRLGQVLRLLRAVGALSTEAEAQASSAQPLRPQYPPAVLAPLLLISLHLPSALSSFSSPVVSVAATALSQAASWNPSAYHLPSTEEFLRACWQVLYAAAPSETDRVDLVKAGLAGRSLEVKRHALAQLATLADESRETAHEVRLSLLERVLDEKEAGDVRVSAVETLRSTGPNPGEVQQFGALKALDEQTVIVPLREGVIPVLASLAERDEERDAVLDIIDRWSTPDESVESREASSLSLAALSRPAESRPRPPSQQPRFARCLVRLLQDDDPTARSYAYDAAQLKRVEGKALEQVLRSGGRALVERVLEEERVYFERDLELIANPSSLLFAIEKPNIYRDDHLLPSLLLPILSSPTCSSLRPAITETTERQLLDLSAGVESGRGMEPGPLGRAGNELVCKWAGPLIRRWESLAEERRSEVEKAVTRLQQSA</sequence>
<gene>
    <name evidence="7" type="primary">SPOSA6832_03343</name>
</gene>
<dbReference type="EMBL" id="CENE01000015">
    <property type="protein sequence ID" value="CEQ41609.1"/>
    <property type="molecule type" value="Genomic_DNA"/>
</dbReference>
<feature type="domain" description="tRNA (32-2'-O)-methyltransferase regulator THADA-like TPR repeats region" evidence="5">
    <location>
        <begin position="261"/>
        <end position="500"/>
    </location>
</feature>
<feature type="compositionally biased region" description="Low complexity" evidence="3">
    <location>
        <begin position="1303"/>
        <end position="1314"/>
    </location>
</feature>